<dbReference type="PROSITE" id="PS50263">
    <property type="entry name" value="CN_HYDROLASE"/>
    <property type="match status" value="1"/>
</dbReference>
<reference evidence="3 4" key="1">
    <citation type="journal article" name="Sci. Rep.">
        <title>Genome-scale phylogenetic analyses confirm Olpidium as the closest living zoosporic fungus to the non-flagellated, terrestrial fungi.</title>
        <authorList>
            <person name="Chang Y."/>
            <person name="Rochon D."/>
            <person name="Sekimoto S."/>
            <person name="Wang Y."/>
            <person name="Chovatia M."/>
            <person name="Sandor L."/>
            <person name="Salamov A."/>
            <person name="Grigoriev I.V."/>
            <person name="Stajich J.E."/>
            <person name="Spatafora J.W."/>
        </authorList>
    </citation>
    <scope>NUCLEOTIDE SEQUENCE [LARGE SCALE GENOMIC DNA]</scope>
    <source>
        <strain evidence="3">S191</strain>
    </source>
</reference>
<dbReference type="InterPro" id="IPR003010">
    <property type="entry name" value="C-N_Hydrolase"/>
</dbReference>
<keyword evidence="3" id="KW-0378">Hydrolase</keyword>
<dbReference type="EMBL" id="JAEFCI010009405">
    <property type="protein sequence ID" value="KAG5457827.1"/>
    <property type="molecule type" value="Genomic_DNA"/>
</dbReference>
<organism evidence="3 4">
    <name type="scientific">Olpidium bornovanus</name>
    <dbReference type="NCBI Taxonomy" id="278681"/>
    <lineage>
        <taxon>Eukaryota</taxon>
        <taxon>Fungi</taxon>
        <taxon>Fungi incertae sedis</taxon>
        <taxon>Olpidiomycota</taxon>
        <taxon>Olpidiomycotina</taxon>
        <taxon>Olpidiomycetes</taxon>
        <taxon>Olpidiales</taxon>
        <taxon>Olpidiaceae</taxon>
        <taxon>Olpidium</taxon>
    </lineage>
</organism>
<evidence type="ECO:0000313" key="4">
    <source>
        <dbReference type="Proteomes" id="UP000673691"/>
    </source>
</evidence>
<keyword evidence="4" id="KW-1185">Reference proteome</keyword>
<evidence type="ECO:0000256" key="1">
    <source>
        <dbReference type="SAM" id="MobiDB-lite"/>
    </source>
</evidence>
<protein>
    <submittedName>
        <fullName evidence="3">Carbon-nitrogen hydrolase</fullName>
    </submittedName>
</protein>
<feature type="domain" description="CN hydrolase" evidence="2">
    <location>
        <begin position="9"/>
        <end position="350"/>
    </location>
</feature>
<feature type="region of interest" description="Disordered" evidence="1">
    <location>
        <begin position="185"/>
        <end position="218"/>
    </location>
</feature>
<dbReference type="Pfam" id="PF00795">
    <property type="entry name" value="CN_hydrolase"/>
    <property type="match status" value="2"/>
</dbReference>
<dbReference type="PANTHER" id="PTHR23088:SF27">
    <property type="entry name" value="DEAMINATED GLUTATHIONE AMIDASE"/>
    <property type="match status" value="1"/>
</dbReference>
<dbReference type="SUPFAM" id="SSF56317">
    <property type="entry name" value="Carbon-nitrogen hydrolase"/>
    <property type="match status" value="2"/>
</dbReference>
<gene>
    <name evidence="3" type="ORF">BJ554DRAFT_2066</name>
</gene>
<comment type="caution">
    <text evidence="3">The sequence shown here is derived from an EMBL/GenBank/DDBJ whole genome shotgun (WGS) entry which is preliminary data.</text>
</comment>
<evidence type="ECO:0000313" key="3">
    <source>
        <dbReference type="EMBL" id="KAG5457827.1"/>
    </source>
</evidence>
<dbReference type="PANTHER" id="PTHR23088">
    <property type="entry name" value="NITRILASE-RELATED"/>
    <property type="match status" value="1"/>
</dbReference>
<dbReference type="InterPro" id="IPR036526">
    <property type="entry name" value="C-N_Hydrolase_sf"/>
</dbReference>
<name>A0A8H7ZR15_9FUNG</name>
<dbReference type="GO" id="GO:0016787">
    <property type="term" value="F:hydrolase activity"/>
    <property type="evidence" value="ECO:0007669"/>
    <property type="project" value="UniProtKB-KW"/>
</dbReference>
<evidence type="ECO:0000259" key="2">
    <source>
        <dbReference type="PROSITE" id="PS50263"/>
    </source>
</evidence>
<dbReference type="OrthoDB" id="10250282at2759"/>
<proteinExistence type="predicted"/>
<dbReference type="Gene3D" id="3.60.110.10">
    <property type="entry name" value="Carbon-nitrogen hydrolase"/>
    <property type="match status" value="1"/>
</dbReference>
<sequence length="377" mass="39852">MSAPVRHTWRAAVVQFCATADAAANLETCRGLLRAAKGQGAEFAFFPEASDFVSPSNADAVRLAHQAAGGFLAGLADEAKRLGVWVGVGVHEKVAGGRRVSSAPRESPLPPGFCVRAEKENEGEGAALAVVAVLMASRPFRLLRGRQAASDPARVYNSHMLISGTTGEEKAELVATRTLSSVGSGISPMFTKPAPRQDIEGGPRLVESDSTARGESIVDPVPTPFGNIGLAICYGKRDVTLSAFRSLQSAESEDLRFPELSQALRRRGAHVLAYPSAFTVATGEAHWEALLRARAIETQTYVIAAAQIVASCPARGTAPSVAVADISYAELDRVRRAMTVLQHRRVDIFPEPVPVSKTTVGVAEGDSCSLRSSGDHV</sequence>
<dbReference type="AlphaFoldDB" id="A0A8H7ZR15"/>
<feature type="compositionally biased region" description="Basic and acidic residues" evidence="1">
    <location>
        <begin position="195"/>
        <end position="212"/>
    </location>
</feature>
<accession>A0A8H7ZR15</accession>
<dbReference type="Proteomes" id="UP000673691">
    <property type="component" value="Unassembled WGS sequence"/>
</dbReference>